<evidence type="ECO:0000256" key="2">
    <source>
        <dbReference type="ARBA" id="ARBA00022475"/>
    </source>
</evidence>
<protein>
    <submittedName>
        <fullName evidence="8">DNA internalization-related competence protein ComEC/Rec2</fullName>
    </submittedName>
</protein>
<dbReference type="Proteomes" id="UP000029227">
    <property type="component" value="Unassembled WGS sequence"/>
</dbReference>
<dbReference type="InterPro" id="IPR036866">
    <property type="entry name" value="RibonucZ/Hydroxyglut_hydro"/>
</dbReference>
<dbReference type="STRING" id="754436.JCM19237_3527"/>
<dbReference type="GO" id="GO:0005886">
    <property type="term" value="C:plasma membrane"/>
    <property type="evidence" value="ECO:0007669"/>
    <property type="project" value="UniProtKB-SubCell"/>
</dbReference>
<keyword evidence="4 6" id="KW-1133">Transmembrane helix</keyword>
<dbReference type="eggNOG" id="COG0658">
    <property type="taxonomic scope" value="Bacteria"/>
</dbReference>
<keyword evidence="5 6" id="KW-0472">Membrane</keyword>
<feature type="transmembrane region" description="Helical" evidence="6">
    <location>
        <begin position="64"/>
        <end position="81"/>
    </location>
</feature>
<dbReference type="Pfam" id="PF03772">
    <property type="entry name" value="Competence"/>
    <property type="match status" value="1"/>
</dbReference>
<dbReference type="EMBL" id="BBMN01000006">
    <property type="protein sequence ID" value="GAL05144.1"/>
    <property type="molecule type" value="Genomic_DNA"/>
</dbReference>
<sequence>MINFIAIPWVSMVTVPFVLAAIALSFWEAAAVVFWQGANLSLYPVLSLASLASEQWWRIAQSQLPLVFGLVLVGGLLWLLPWRRAKVLLLVLLGISAVWALPPERRGRVIPSSVLSSFSSFQSAQPWQVDMLDVGHGLAIIISRGQQAVVYDTGDQWPMGSIASSVIEPVLKARGITQLDGMILSHATVIMLVGRRIYPSALFRVGNGAAMNVLAIYLVCVVRPGTGRGSILMCCGRRSGLSEPPIRILV</sequence>
<evidence type="ECO:0000256" key="3">
    <source>
        <dbReference type="ARBA" id="ARBA00022692"/>
    </source>
</evidence>
<dbReference type="Gene3D" id="3.60.15.10">
    <property type="entry name" value="Ribonuclease Z/Hydroxyacylglutathione hydrolase-like"/>
    <property type="match status" value="1"/>
</dbReference>
<dbReference type="AlphaFoldDB" id="A0A090QTH7"/>
<evidence type="ECO:0000313" key="9">
    <source>
        <dbReference type="Proteomes" id="UP000029227"/>
    </source>
</evidence>
<keyword evidence="2" id="KW-1003">Cell membrane</keyword>
<dbReference type="SUPFAM" id="SSF56281">
    <property type="entry name" value="Metallo-hydrolase/oxidoreductase"/>
    <property type="match status" value="1"/>
</dbReference>
<dbReference type="eggNOG" id="COG2333">
    <property type="taxonomic scope" value="Bacteria"/>
</dbReference>
<dbReference type="InterPro" id="IPR052159">
    <property type="entry name" value="Competence_DNA_uptake"/>
</dbReference>
<evidence type="ECO:0000313" key="8">
    <source>
        <dbReference type="EMBL" id="GAL05144.1"/>
    </source>
</evidence>
<evidence type="ECO:0000256" key="1">
    <source>
        <dbReference type="ARBA" id="ARBA00004651"/>
    </source>
</evidence>
<dbReference type="PANTHER" id="PTHR30619">
    <property type="entry name" value="DNA INTERNALIZATION/COMPETENCE PROTEIN COMEC/REC2"/>
    <property type="match status" value="1"/>
</dbReference>
<evidence type="ECO:0000259" key="7">
    <source>
        <dbReference type="Pfam" id="PF03772"/>
    </source>
</evidence>
<gene>
    <name evidence="8" type="ORF">JCM19237_3527</name>
</gene>
<comment type="subcellular location">
    <subcellularLocation>
        <location evidence="1">Cell membrane</location>
        <topology evidence="1">Multi-pass membrane protein</topology>
    </subcellularLocation>
</comment>
<proteinExistence type="predicted"/>
<keyword evidence="3 6" id="KW-0812">Transmembrane</keyword>
<name>A0A090QTH7_9GAMM</name>
<dbReference type="InterPro" id="IPR004477">
    <property type="entry name" value="ComEC_N"/>
</dbReference>
<evidence type="ECO:0000256" key="6">
    <source>
        <dbReference type="SAM" id="Phobius"/>
    </source>
</evidence>
<feature type="transmembrane region" description="Helical" evidence="6">
    <location>
        <begin position="7"/>
        <end position="27"/>
    </location>
</feature>
<feature type="domain" description="ComEC/Rec2-related protein" evidence="7">
    <location>
        <begin position="2"/>
        <end position="80"/>
    </location>
</feature>
<evidence type="ECO:0000256" key="5">
    <source>
        <dbReference type="ARBA" id="ARBA00023136"/>
    </source>
</evidence>
<feature type="transmembrane region" description="Helical" evidence="6">
    <location>
        <begin position="33"/>
        <end position="52"/>
    </location>
</feature>
<reference evidence="8 9" key="1">
    <citation type="journal article" date="2014" name="Genome Announc.">
        <title>Draft Genome Sequences of Two Vibrionaceae Species, Vibrio ponticus C121 and Photobacterium aphoticum C119, Isolated as Coral Reef Microbiota.</title>
        <authorList>
            <person name="Al-saari N."/>
            <person name="Meirelles P.M."/>
            <person name="Mino S."/>
            <person name="Suda W."/>
            <person name="Oshima K."/>
            <person name="Hattori M."/>
            <person name="Ohkuma M."/>
            <person name="Thompson F.L."/>
            <person name="Gomez-Gil B."/>
            <person name="Sawabe T."/>
            <person name="Sawabe T."/>
        </authorList>
    </citation>
    <scope>NUCLEOTIDE SEQUENCE [LARGE SCALE GENOMIC DNA]</scope>
    <source>
        <strain evidence="8 9">JCM 19237</strain>
    </source>
</reference>
<evidence type="ECO:0000256" key="4">
    <source>
        <dbReference type="ARBA" id="ARBA00022989"/>
    </source>
</evidence>
<comment type="caution">
    <text evidence="8">The sequence shown here is derived from an EMBL/GenBank/DDBJ whole genome shotgun (WGS) entry which is preliminary data.</text>
</comment>
<dbReference type="PANTHER" id="PTHR30619:SF1">
    <property type="entry name" value="RECOMBINATION PROTEIN 2"/>
    <property type="match status" value="1"/>
</dbReference>
<accession>A0A090QTH7</accession>
<organism evidence="8 9">
    <name type="scientific">Photobacterium aphoticum</name>
    <dbReference type="NCBI Taxonomy" id="754436"/>
    <lineage>
        <taxon>Bacteria</taxon>
        <taxon>Pseudomonadati</taxon>
        <taxon>Pseudomonadota</taxon>
        <taxon>Gammaproteobacteria</taxon>
        <taxon>Vibrionales</taxon>
        <taxon>Vibrionaceae</taxon>
        <taxon>Photobacterium</taxon>
    </lineage>
</organism>